<gene>
    <name evidence="3" type="ORF">MPOL1434_LOCUS5602</name>
</gene>
<dbReference type="AlphaFoldDB" id="A0A7S0AR62"/>
<feature type="compositionally biased region" description="Basic residues" evidence="2">
    <location>
        <begin position="220"/>
        <end position="232"/>
    </location>
</feature>
<feature type="region of interest" description="Disordered" evidence="2">
    <location>
        <begin position="151"/>
        <end position="232"/>
    </location>
</feature>
<dbReference type="EMBL" id="HBEJ01009529">
    <property type="protein sequence ID" value="CAD8369721.1"/>
    <property type="molecule type" value="Transcribed_RNA"/>
</dbReference>
<feature type="compositionally biased region" description="Basic and acidic residues" evidence="2">
    <location>
        <begin position="182"/>
        <end position="219"/>
    </location>
</feature>
<dbReference type="InterPro" id="IPR037666">
    <property type="entry name" value="CCDC43"/>
</dbReference>
<evidence type="ECO:0000256" key="1">
    <source>
        <dbReference type="SAM" id="Coils"/>
    </source>
</evidence>
<keyword evidence="1" id="KW-0175">Coiled coil</keyword>
<reference evidence="3" key="1">
    <citation type="submission" date="2021-01" db="EMBL/GenBank/DDBJ databases">
        <authorList>
            <person name="Corre E."/>
            <person name="Pelletier E."/>
            <person name="Niang G."/>
            <person name="Scheremetjew M."/>
            <person name="Finn R."/>
            <person name="Kale V."/>
            <person name="Holt S."/>
            <person name="Cochrane G."/>
            <person name="Meng A."/>
            <person name="Brown T."/>
            <person name="Cohen L."/>
        </authorList>
    </citation>
    <scope>NUCLEOTIDE SEQUENCE</scope>
    <source>
        <strain evidence="3">CCMP3303</strain>
    </source>
</reference>
<sequence>MSDEEDHFLSPYLSKRLPELGLDYETYGPYCLGTVGSESSNGSGDDEDYEELDGILELLQSSSETHSDDEAAWTDLRAEIIRLTAESRNAANVKKSEEVRKVREAEEEKIRQARAEAEAYEKILEEKKAHMDTAEDTEKKKARDALLNRFAYEKEDDGAGDGGKKDVDDGPVSNKDVAAQAQREHVQKVRDESSKGQESKVEARQKNKEAMKLKADKKEERRKKATKGERKR</sequence>
<evidence type="ECO:0000313" key="3">
    <source>
        <dbReference type="EMBL" id="CAD8369721.1"/>
    </source>
</evidence>
<protein>
    <recommendedName>
        <fullName evidence="4">Coiled-coil domain-containing protein 43</fullName>
    </recommendedName>
</protein>
<dbReference type="PANTHER" id="PTHR31684">
    <property type="entry name" value="COILED-COIL DOMAIN-CONTAINING PROTEIN 43"/>
    <property type="match status" value="1"/>
</dbReference>
<dbReference type="PANTHER" id="PTHR31684:SF2">
    <property type="entry name" value="COILED-COIL DOMAIN-CONTAINING PROTEIN 43"/>
    <property type="match status" value="1"/>
</dbReference>
<accession>A0A7S0AR62</accession>
<proteinExistence type="predicted"/>
<evidence type="ECO:0008006" key="4">
    <source>
        <dbReference type="Google" id="ProtNLM"/>
    </source>
</evidence>
<evidence type="ECO:0000256" key="2">
    <source>
        <dbReference type="SAM" id="MobiDB-lite"/>
    </source>
</evidence>
<feature type="coiled-coil region" evidence="1">
    <location>
        <begin position="88"/>
        <end position="140"/>
    </location>
</feature>
<name>A0A7S0AR62_9STRA</name>
<organism evidence="3">
    <name type="scientific">Minutocellus polymorphus</name>
    <dbReference type="NCBI Taxonomy" id="265543"/>
    <lineage>
        <taxon>Eukaryota</taxon>
        <taxon>Sar</taxon>
        <taxon>Stramenopiles</taxon>
        <taxon>Ochrophyta</taxon>
        <taxon>Bacillariophyta</taxon>
        <taxon>Mediophyceae</taxon>
        <taxon>Cymatosirophycidae</taxon>
        <taxon>Cymatosirales</taxon>
        <taxon>Cymatosiraceae</taxon>
        <taxon>Minutocellus</taxon>
    </lineage>
</organism>